<dbReference type="EMBL" id="CM042062">
    <property type="protein sequence ID" value="KAI3669223.1"/>
    <property type="molecule type" value="Genomic_DNA"/>
</dbReference>
<keyword evidence="2" id="KW-1185">Reference proteome</keyword>
<dbReference type="Proteomes" id="UP001055879">
    <property type="component" value="Linkage Group LG16"/>
</dbReference>
<reference evidence="1 2" key="2">
    <citation type="journal article" date="2022" name="Mol. Ecol. Resour.">
        <title>The genomes of chicory, endive, great burdock and yacon provide insights into Asteraceae paleo-polyploidization history and plant inulin production.</title>
        <authorList>
            <person name="Fan W."/>
            <person name="Wang S."/>
            <person name="Wang H."/>
            <person name="Wang A."/>
            <person name="Jiang F."/>
            <person name="Liu H."/>
            <person name="Zhao H."/>
            <person name="Xu D."/>
            <person name="Zhang Y."/>
        </authorList>
    </citation>
    <scope>NUCLEOTIDE SEQUENCE [LARGE SCALE GENOMIC DNA]</scope>
    <source>
        <strain evidence="2">cv. Niubang</strain>
    </source>
</reference>
<gene>
    <name evidence="1" type="ORF">L6452_40450</name>
</gene>
<protein>
    <submittedName>
        <fullName evidence="1">Uncharacterized protein</fullName>
    </submittedName>
</protein>
<comment type="caution">
    <text evidence="1">The sequence shown here is derived from an EMBL/GenBank/DDBJ whole genome shotgun (WGS) entry which is preliminary data.</text>
</comment>
<sequence>MVLVLSVRDYVNRMLQDISGMKVLILDSQTVSIVSVVYSQSELLQKEVFLVELVDSISMPKESMSHLKAVYFLRPTSENIQHLKRQLAKPRFGEYNLFFSNMLNTTQLHILADSDEHEVVQQVQELFADFVAIDPYHFTLNAPSNHMYMLPAVIDPPNLHNYCDRIVDGLAAIFLAFKRRPVIRYSRTSDIAKRIAQEASKLMYQQESGLFDFRRTEISPLLLVIDRRDDPVTPLLNQWTYQAMVHELIGIKDNKVDLGNVGKFSKDQQEVVLSSEQDAFFKANMYENFGDIGMSIKRMVDDFQQVAKSNQNIQTIEDMAKFVDNYPEYRKMQGNVSKHVTLVTEMSKIVEERKLMLVSQTEQELACNGGQGAAFEAVTNLLNNESVSDIDRLRLVMLYALRYEKESPVQLMQLFNKLASQSPKYKPGLVQFLLKQAGVDRRTGDLYGNRDILNIARNMARGLKGVENVYTQHQPLLFQTMESIAKGRLRDVDYPFVGNHFQQGRPQEVVIFIVGGTTYEESRSVALQNALHSGIRFILGGSYLLNSKRFLKDLEEAQRIARSSSGVV</sequence>
<proteinExistence type="predicted"/>
<organism evidence="1 2">
    <name type="scientific">Arctium lappa</name>
    <name type="common">Greater burdock</name>
    <name type="synonym">Lappa major</name>
    <dbReference type="NCBI Taxonomy" id="4217"/>
    <lineage>
        <taxon>Eukaryota</taxon>
        <taxon>Viridiplantae</taxon>
        <taxon>Streptophyta</taxon>
        <taxon>Embryophyta</taxon>
        <taxon>Tracheophyta</taxon>
        <taxon>Spermatophyta</taxon>
        <taxon>Magnoliopsida</taxon>
        <taxon>eudicotyledons</taxon>
        <taxon>Gunneridae</taxon>
        <taxon>Pentapetalae</taxon>
        <taxon>asterids</taxon>
        <taxon>campanulids</taxon>
        <taxon>Asterales</taxon>
        <taxon>Asteraceae</taxon>
        <taxon>Carduoideae</taxon>
        <taxon>Cardueae</taxon>
        <taxon>Arctiinae</taxon>
        <taxon>Arctium</taxon>
    </lineage>
</organism>
<name>A0ACB8XMB4_ARCLA</name>
<evidence type="ECO:0000313" key="1">
    <source>
        <dbReference type="EMBL" id="KAI3669223.1"/>
    </source>
</evidence>
<reference evidence="2" key="1">
    <citation type="journal article" date="2022" name="Mol. Ecol. Resour.">
        <title>The genomes of chicory, endive, great burdock and yacon provide insights into Asteraceae palaeo-polyploidization history and plant inulin production.</title>
        <authorList>
            <person name="Fan W."/>
            <person name="Wang S."/>
            <person name="Wang H."/>
            <person name="Wang A."/>
            <person name="Jiang F."/>
            <person name="Liu H."/>
            <person name="Zhao H."/>
            <person name="Xu D."/>
            <person name="Zhang Y."/>
        </authorList>
    </citation>
    <scope>NUCLEOTIDE SEQUENCE [LARGE SCALE GENOMIC DNA]</scope>
    <source>
        <strain evidence="2">cv. Niubang</strain>
    </source>
</reference>
<accession>A0ACB8XMB4</accession>
<evidence type="ECO:0000313" key="2">
    <source>
        <dbReference type="Proteomes" id="UP001055879"/>
    </source>
</evidence>